<protein>
    <submittedName>
        <fullName evidence="1">Uncharacterized protein</fullName>
    </submittedName>
</protein>
<dbReference type="EnsemblPlants" id="OB04G11300.1">
    <property type="protein sequence ID" value="OB04G11300.1"/>
    <property type="gene ID" value="OB04G11300"/>
</dbReference>
<evidence type="ECO:0000313" key="2">
    <source>
        <dbReference type="Proteomes" id="UP000006038"/>
    </source>
</evidence>
<evidence type="ECO:0000313" key="1">
    <source>
        <dbReference type="EnsemblPlants" id="OB04G11300.1"/>
    </source>
</evidence>
<organism evidence="1">
    <name type="scientific">Oryza brachyantha</name>
    <name type="common">malo sina</name>
    <dbReference type="NCBI Taxonomy" id="4533"/>
    <lineage>
        <taxon>Eukaryota</taxon>
        <taxon>Viridiplantae</taxon>
        <taxon>Streptophyta</taxon>
        <taxon>Embryophyta</taxon>
        <taxon>Tracheophyta</taxon>
        <taxon>Spermatophyta</taxon>
        <taxon>Magnoliopsida</taxon>
        <taxon>Liliopsida</taxon>
        <taxon>Poales</taxon>
        <taxon>Poaceae</taxon>
        <taxon>BOP clade</taxon>
        <taxon>Oryzoideae</taxon>
        <taxon>Oryzeae</taxon>
        <taxon>Oryzinae</taxon>
        <taxon>Oryza</taxon>
    </lineage>
</organism>
<accession>J3LVF5</accession>
<keyword evidence="2" id="KW-1185">Reference proteome</keyword>
<dbReference type="Gramene" id="OB04G11300.1">
    <property type="protein sequence ID" value="OB04G11300.1"/>
    <property type="gene ID" value="OB04G11300"/>
</dbReference>
<dbReference type="AlphaFoldDB" id="J3LVF5"/>
<reference evidence="1" key="1">
    <citation type="journal article" date="2013" name="Nat. Commun.">
        <title>Whole-genome sequencing of Oryza brachyantha reveals mechanisms underlying Oryza genome evolution.</title>
        <authorList>
            <person name="Chen J."/>
            <person name="Huang Q."/>
            <person name="Gao D."/>
            <person name="Wang J."/>
            <person name="Lang Y."/>
            <person name="Liu T."/>
            <person name="Li B."/>
            <person name="Bai Z."/>
            <person name="Luis Goicoechea J."/>
            <person name="Liang C."/>
            <person name="Chen C."/>
            <person name="Zhang W."/>
            <person name="Sun S."/>
            <person name="Liao Y."/>
            <person name="Zhang X."/>
            <person name="Yang L."/>
            <person name="Song C."/>
            <person name="Wang M."/>
            <person name="Shi J."/>
            <person name="Liu G."/>
            <person name="Liu J."/>
            <person name="Zhou H."/>
            <person name="Zhou W."/>
            <person name="Yu Q."/>
            <person name="An N."/>
            <person name="Chen Y."/>
            <person name="Cai Q."/>
            <person name="Wang B."/>
            <person name="Liu B."/>
            <person name="Min J."/>
            <person name="Huang Y."/>
            <person name="Wu H."/>
            <person name="Li Z."/>
            <person name="Zhang Y."/>
            <person name="Yin Y."/>
            <person name="Song W."/>
            <person name="Jiang J."/>
            <person name="Jackson S.A."/>
            <person name="Wing R.A."/>
            <person name="Wang J."/>
            <person name="Chen M."/>
        </authorList>
    </citation>
    <scope>NUCLEOTIDE SEQUENCE [LARGE SCALE GENOMIC DNA]</scope>
    <source>
        <strain evidence="1">cv. IRGC 101232</strain>
    </source>
</reference>
<name>J3LVF5_ORYBR</name>
<dbReference type="HOGENOM" id="CLU_910227_0_0_1"/>
<sequence>MEGIKLKFQGYKRDQHIFILEIIEFRDLLWSNKKYIEIPRLFLEQLVLEKENISATSPATPTEELDKILVLGLADGANFGEEALVTITDHLQYLLHSNLTTQQLQVSSVDYPKATPPNHAIRREMIVCLGQERPCRSLLKGDSDGDEAFSLVSQTHLLYLAVAKAGAMAKLGISGSQGATRDDDPLFPIWRDDDSSGGQRCGKVLVIPLPQPEIWKLKRYVATEVVAVETIACSEALLWCRSVPWRRCYGVSPSSTEFQVKTLFWLPNKRWRHLMSVLHGGTALENRFAQHGLLLDYLIGSEALHA</sequence>
<proteinExistence type="predicted"/>
<dbReference type="Proteomes" id="UP000006038">
    <property type="component" value="Chromosome 4"/>
</dbReference>
<reference evidence="1" key="2">
    <citation type="submission" date="2013-04" db="UniProtKB">
        <authorList>
            <consortium name="EnsemblPlants"/>
        </authorList>
    </citation>
    <scope>IDENTIFICATION</scope>
</reference>